<gene>
    <name evidence="1" type="ORF">CK820_G0015846</name>
</gene>
<comment type="caution">
    <text evidence="1">The sequence shown here is derived from an EMBL/GenBank/DDBJ whole genome shotgun (WGS) entry which is preliminary data.</text>
</comment>
<dbReference type="InterPro" id="IPR043040">
    <property type="entry name" value="PLipase_B-like_dom1"/>
</dbReference>
<proteinExistence type="predicted"/>
<sequence>DGPVPPASRSRSVLLDVSAGQLLMVDGRHPDAVAWANLTNAIRETGSSTCTG</sequence>
<reference evidence="1 2" key="1">
    <citation type="submission" date="2017-12" db="EMBL/GenBank/DDBJ databases">
        <title>High-resolution comparative analysis of great ape genomes.</title>
        <authorList>
            <person name="Pollen A."/>
            <person name="Hastie A."/>
            <person name="Hormozdiari F."/>
            <person name="Dougherty M."/>
            <person name="Liu R."/>
            <person name="Chaisson M."/>
            <person name="Hoppe E."/>
            <person name="Hill C."/>
            <person name="Pang A."/>
            <person name="Hillier L."/>
            <person name="Baker C."/>
            <person name="Armstrong J."/>
            <person name="Shendure J."/>
            <person name="Paten B."/>
            <person name="Wilson R."/>
            <person name="Chao H."/>
            <person name="Schneider V."/>
            <person name="Ventura M."/>
            <person name="Kronenberg Z."/>
            <person name="Murali S."/>
            <person name="Gordon D."/>
            <person name="Cantsilieris S."/>
            <person name="Munson K."/>
            <person name="Nelson B."/>
            <person name="Raja A."/>
            <person name="Underwood J."/>
            <person name="Diekhans M."/>
            <person name="Fiddes I."/>
            <person name="Haussler D."/>
            <person name="Eichler E."/>
        </authorList>
    </citation>
    <scope>NUCLEOTIDE SEQUENCE [LARGE SCALE GENOMIC DNA]</scope>
    <source>
        <strain evidence="1">Yerkes chimp pedigree #C0471</strain>
    </source>
</reference>
<evidence type="ECO:0000313" key="1">
    <source>
        <dbReference type="EMBL" id="PNI64499.1"/>
    </source>
</evidence>
<dbReference type="Proteomes" id="UP000236370">
    <property type="component" value="Unassembled WGS sequence"/>
</dbReference>
<evidence type="ECO:0000313" key="2">
    <source>
        <dbReference type="Proteomes" id="UP000236370"/>
    </source>
</evidence>
<dbReference type="EMBL" id="NBAG03000240">
    <property type="protein sequence ID" value="PNI64499.1"/>
    <property type="molecule type" value="Genomic_DNA"/>
</dbReference>
<protein>
    <submittedName>
        <fullName evidence="1">PLBD2 isoform 4</fullName>
    </submittedName>
</protein>
<dbReference type="Gene3D" id="2.10.70.60">
    <property type="entry name" value="Phospholipase B-like, domain 1"/>
    <property type="match status" value="1"/>
</dbReference>
<dbReference type="AlphaFoldDB" id="A0A2J8MYA0"/>
<accession>A0A2J8MYA0</accession>
<feature type="non-terminal residue" evidence="1">
    <location>
        <position position="1"/>
    </location>
</feature>
<name>A0A2J8MYA0_PANTR</name>
<organism evidence="1 2">
    <name type="scientific">Pan troglodytes</name>
    <name type="common">Chimpanzee</name>
    <dbReference type="NCBI Taxonomy" id="9598"/>
    <lineage>
        <taxon>Eukaryota</taxon>
        <taxon>Metazoa</taxon>
        <taxon>Chordata</taxon>
        <taxon>Craniata</taxon>
        <taxon>Vertebrata</taxon>
        <taxon>Euteleostomi</taxon>
        <taxon>Mammalia</taxon>
        <taxon>Eutheria</taxon>
        <taxon>Euarchontoglires</taxon>
        <taxon>Primates</taxon>
        <taxon>Haplorrhini</taxon>
        <taxon>Catarrhini</taxon>
        <taxon>Hominidae</taxon>
        <taxon>Pan</taxon>
    </lineage>
</organism>